<evidence type="ECO:0000313" key="2">
    <source>
        <dbReference type="EMBL" id="MDJ1170006.1"/>
    </source>
</evidence>
<dbReference type="PANTHER" id="PTHR42673">
    <property type="entry name" value="MALEYLACETOACETATE ISOMERASE"/>
    <property type="match status" value="1"/>
</dbReference>
<dbReference type="SUPFAM" id="SSF47616">
    <property type="entry name" value="GST C-terminal domain-like"/>
    <property type="match status" value="1"/>
</dbReference>
<dbReference type="Gene3D" id="1.20.1050.10">
    <property type="match status" value="1"/>
</dbReference>
<evidence type="ECO:0000259" key="1">
    <source>
        <dbReference type="PROSITE" id="PS50404"/>
    </source>
</evidence>
<comment type="caution">
    <text evidence="2">The sequence shown here is derived from an EMBL/GenBank/DDBJ whole genome shotgun (WGS) entry which is preliminary data.</text>
</comment>
<proteinExistence type="predicted"/>
<dbReference type="InterPro" id="IPR036282">
    <property type="entry name" value="Glutathione-S-Trfase_C_sf"/>
</dbReference>
<dbReference type="PANTHER" id="PTHR42673:SF4">
    <property type="entry name" value="MALEYLACETOACETATE ISOMERASE"/>
    <property type="match status" value="1"/>
</dbReference>
<gene>
    <name evidence="2" type="ORF">PMG71_11265</name>
</gene>
<protein>
    <submittedName>
        <fullName evidence="2">Glutathione S-transferase family protein</fullName>
    </submittedName>
</protein>
<dbReference type="SUPFAM" id="SSF52833">
    <property type="entry name" value="Thioredoxin-like"/>
    <property type="match status" value="1"/>
</dbReference>
<dbReference type="EMBL" id="JAQOSP010000077">
    <property type="protein sequence ID" value="MDJ1170006.1"/>
    <property type="molecule type" value="Genomic_DNA"/>
</dbReference>
<dbReference type="Gene3D" id="3.40.30.10">
    <property type="entry name" value="Glutaredoxin"/>
    <property type="match status" value="1"/>
</dbReference>
<dbReference type="Pfam" id="PF13417">
    <property type="entry name" value="GST_N_3"/>
    <property type="match status" value="1"/>
</dbReference>
<name>A0ABT7ASY4_9CYAN</name>
<keyword evidence="3" id="KW-1185">Reference proteome</keyword>
<sequence length="222" mass="25259">MTMRLLQFSTSHYCRKARLMLGYKKIGYEVENLTPGVHILRVKPLTGGQTLPVLLSEDGAIGDSTQIWHYLEKEYPEPSLILGDRHQQQQAQLLEDWLDESLGVATRFIYYHYRSTEGKAIDPSWFSQAVIQIVKTQYNINPRAVTLASQRLEVGLQILGNSWQTQPYLIGEQISIADITAAALLSPLALIPHYRTQYPWLFERIIEIHQLCGETLPPGLGQ</sequence>
<dbReference type="InterPro" id="IPR036249">
    <property type="entry name" value="Thioredoxin-like_sf"/>
</dbReference>
<feature type="domain" description="GST N-terminal" evidence="1">
    <location>
        <begin position="1"/>
        <end position="79"/>
    </location>
</feature>
<dbReference type="PROSITE" id="PS50404">
    <property type="entry name" value="GST_NTER"/>
    <property type="match status" value="1"/>
</dbReference>
<evidence type="ECO:0000313" key="3">
    <source>
        <dbReference type="Proteomes" id="UP001235303"/>
    </source>
</evidence>
<organism evidence="2 3">
    <name type="scientific">Roseofilum acuticapitatum BLCC-M154</name>
    <dbReference type="NCBI Taxonomy" id="3022444"/>
    <lineage>
        <taxon>Bacteria</taxon>
        <taxon>Bacillati</taxon>
        <taxon>Cyanobacteriota</taxon>
        <taxon>Cyanophyceae</taxon>
        <taxon>Desertifilales</taxon>
        <taxon>Desertifilaceae</taxon>
        <taxon>Roseofilum</taxon>
        <taxon>Roseofilum acuticapitatum</taxon>
    </lineage>
</organism>
<reference evidence="2 3" key="1">
    <citation type="submission" date="2023-01" db="EMBL/GenBank/DDBJ databases">
        <title>Novel diversity within Roseofilum (Cyanobacteria; Desertifilaceae) from marine benthic mats with descriptions of four novel species.</title>
        <authorList>
            <person name="Wang Y."/>
            <person name="Berthold D.E."/>
            <person name="Hu J."/>
            <person name="Lefler F.W."/>
            <person name="Laughinghouse H.D. IV."/>
        </authorList>
    </citation>
    <scope>NUCLEOTIDE SEQUENCE [LARGE SCALE GENOMIC DNA]</scope>
    <source>
        <strain evidence="2 3">BLCC-M154</strain>
    </source>
</reference>
<dbReference type="InterPro" id="IPR004045">
    <property type="entry name" value="Glutathione_S-Trfase_N"/>
</dbReference>
<accession>A0ABT7ASY4</accession>
<dbReference type="Proteomes" id="UP001235303">
    <property type="component" value="Unassembled WGS sequence"/>
</dbReference>